<evidence type="ECO:0000256" key="11">
    <source>
        <dbReference type="ARBA" id="ARBA00049244"/>
    </source>
</evidence>
<dbReference type="Pfam" id="PF13177">
    <property type="entry name" value="DNA_pol3_delta2"/>
    <property type="match status" value="1"/>
</dbReference>
<dbReference type="InterPro" id="IPR022754">
    <property type="entry name" value="DNA_pol_III_gamma-3"/>
</dbReference>
<reference evidence="14 15" key="1">
    <citation type="submission" date="2020-08" db="EMBL/GenBank/DDBJ databases">
        <title>Genomic Encyclopedia of Type Strains, Phase IV (KMG-IV): sequencing the most valuable type-strain genomes for metagenomic binning, comparative biology and taxonomic classification.</title>
        <authorList>
            <person name="Goeker M."/>
        </authorList>
    </citation>
    <scope>NUCLEOTIDE SEQUENCE [LARGE SCALE GENOMIC DNA]</scope>
    <source>
        <strain evidence="14 15">DSM 25799</strain>
    </source>
</reference>
<dbReference type="NCBIfam" id="TIGR00678">
    <property type="entry name" value="holB"/>
    <property type="match status" value="1"/>
</dbReference>
<name>A0A7W8CYA2_9FIRM</name>
<dbReference type="FunFam" id="3.40.50.300:FF:000014">
    <property type="entry name" value="DNA polymerase III subunit gamma/tau"/>
    <property type="match status" value="1"/>
</dbReference>
<comment type="similarity">
    <text evidence="1">Belongs to the DnaX/STICHEL family.</text>
</comment>
<feature type="compositionally biased region" description="Basic and acidic residues" evidence="12">
    <location>
        <begin position="405"/>
        <end position="420"/>
    </location>
</feature>
<keyword evidence="3 14" id="KW-0808">Transferase</keyword>
<dbReference type="GO" id="GO:0009360">
    <property type="term" value="C:DNA polymerase III complex"/>
    <property type="evidence" value="ECO:0007669"/>
    <property type="project" value="InterPro"/>
</dbReference>
<dbReference type="InterPro" id="IPR012763">
    <property type="entry name" value="DNA_pol_III_sug/sutau_N"/>
</dbReference>
<dbReference type="EC" id="2.7.7.7" evidence="2"/>
<dbReference type="SUPFAM" id="SSF48019">
    <property type="entry name" value="post-AAA+ oligomerization domain-like"/>
    <property type="match status" value="1"/>
</dbReference>
<feature type="region of interest" description="Disordered" evidence="12">
    <location>
        <begin position="560"/>
        <end position="584"/>
    </location>
</feature>
<evidence type="ECO:0000313" key="15">
    <source>
        <dbReference type="Proteomes" id="UP000539953"/>
    </source>
</evidence>
<proteinExistence type="inferred from homology"/>
<sequence>MAYQALYRKYRPATFDEVVGQRHIVQTLKNAVVQNRIAHAYLFCGPRGTGKTSIAKIFARTLNCTSENNDRPCGHCENCRMALNGSHPDIIEIDAASNNGVDEVRNLIDRVKYAPMEGKYKVYIIDEVHMMTASALNALLKTIEEPPEHVVFVFATTEPNKVLPTIISRCQRFDFTKVSQKDIEYRIHVICEQEKIAIEDEAVSLIALLSDGGMRDALSILDQCRAYCENKIHVDDVRQIYGILTKEDIGSLFEKLYQQDVEDVIRNLQDAYERGMDMKRLTSDFISLLKESIILDYSPNSTLVGERSKSVVQKYMAASPLPFRIRLLDELMDTYNKYPYASNVLDYLETALLKLISQSYEHEKAAEKSEIRYSNHANTASKSHESTSDKSEIIEKKAKKANKIAKKDSKAESDVSRETLKQSEIPNHKIIFDDEYILQLLVGSDKKIRKEDEYKYEDRILYQTDPDYGKYAGSLNTSSIFAASDHYLLICVNTEMEANEINLTEEKESYAPFMKKLIGKPKKIFAIDMNQKQRVTKDFVKRMKEGTLPSPVDVTVPMEEEKKPENTEENELKKIFPNLKVEED</sequence>
<dbReference type="Pfam" id="PF12169">
    <property type="entry name" value="DNA_pol3_gamma3"/>
    <property type="match status" value="1"/>
</dbReference>
<dbReference type="GO" id="GO:0008408">
    <property type="term" value="F:3'-5' exonuclease activity"/>
    <property type="evidence" value="ECO:0007669"/>
    <property type="project" value="InterPro"/>
</dbReference>
<dbReference type="Gene3D" id="1.20.272.10">
    <property type="match status" value="1"/>
</dbReference>
<evidence type="ECO:0000256" key="12">
    <source>
        <dbReference type="SAM" id="MobiDB-lite"/>
    </source>
</evidence>
<evidence type="ECO:0000256" key="6">
    <source>
        <dbReference type="ARBA" id="ARBA00022723"/>
    </source>
</evidence>
<dbReference type="GO" id="GO:0003677">
    <property type="term" value="F:DNA binding"/>
    <property type="evidence" value="ECO:0007669"/>
    <property type="project" value="InterPro"/>
</dbReference>
<dbReference type="RefSeq" id="WP_183329134.1">
    <property type="nucleotide sequence ID" value="NZ_JACHHK010000009.1"/>
</dbReference>
<protein>
    <recommendedName>
        <fullName evidence="2">DNA-directed DNA polymerase</fullName>
        <ecNumber evidence="2">2.7.7.7</ecNumber>
    </recommendedName>
</protein>
<dbReference type="AlphaFoldDB" id="A0A7W8CYA2"/>
<dbReference type="Gene3D" id="3.40.50.300">
    <property type="entry name" value="P-loop containing nucleotide triphosphate hydrolases"/>
    <property type="match status" value="1"/>
</dbReference>
<dbReference type="InterPro" id="IPR027417">
    <property type="entry name" value="P-loop_NTPase"/>
</dbReference>
<dbReference type="GO" id="GO:0006261">
    <property type="term" value="P:DNA-templated DNA replication"/>
    <property type="evidence" value="ECO:0007669"/>
    <property type="project" value="TreeGrafter"/>
</dbReference>
<dbReference type="EMBL" id="JACHHK010000009">
    <property type="protein sequence ID" value="MBB5183838.1"/>
    <property type="molecule type" value="Genomic_DNA"/>
</dbReference>
<evidence type="ECO:0000256" key="7">
    <source>
        <dbReference type="ARBA" id="ARBA00022741"/>
    </source>
</evidence>
<dbReference type="InterPro" id="IPR045085">
    <property type="entry name" value="HLD_clamp_pol_III_gamma_tau"/>
</dbReference>
<keyword evidence="4 14" id="KW-0548">Nucleotidyltransferase</keyword>
<evidence type="ECO:0000256" key="2">
    <source>
        <dbReference type="ARBA" id="ARBA00012417"/>
    </source>
</evidence>
<feature type="domain" description="AAA+ ATPase" evidence="13">
    <location>
        <begin position="37"/>
        <end position="179"/>
    </location>
</feature>
<dbReference type="Proteomes" id="UP000539953">
    <property type="component" value="Unassembled WGS sequence"/>
</dbReference>
<dbReference type="PANTHER" id="PTHR11669:SF0">
    <property type="entry name" value="PROTEIN STICHEL-LIKE 2"/>
    <property type="match status" value="1"/>
</dbReference>
<dbReference type="GO" id="GO:0003887">
    <property type="term" value="F:DNA-directed DNA polymerase activity"/>
    <property type="evidence" value="ECO:0007669"/>
    <property type="project" value="UniProtKB-KW"/>
</dbReference>
<gene>
    <name evidence="14" type="ORF">HNQ47_001885</name>
</gene>
<dbReference type="CDD" id="cd18137">
    <property type="entry name" value="HLD_clamp_pol_III_gamma_tau"/>
    <property type="match status" value="1"/>
</dbReference>
<dbReference type="NCBIfam" id="NF004046">
    <property type="entry name" value="PRK05563.1"/>
    <property type="match status" value="1"/>
</dbReference>
<evidence type="ECO:0000313" key="14">
    <source>
        <dbReference type="EMBL" id="MBB5183838.1"/>
    </source>
</evidence>
<evidence type="ECO:0000256" key="5">
    <source>
        <dbReference type="ARBA" id="ARBA00022705"/>
    </source>
</evidence>
<keyword evidence="6" id="KW-0479">Metal-binding</keyword>
<dbReference type="FunFam" id="1.10.8.60:FF:000013">
    <property type="entry name" value="DNA polymerase III subunit gamma/tau"/>
    <property type="match status" value="1"/>
</dbReference>
<evidence type="ECO:0000256" key="1">
    <source>
        <dbReference type="ARBA" id="ARBA00006360"/>
    </source>
</evidence>
<dbReference type="InterPro" id="IPR004622">
    <property type="entry name" value="DNA_pol_HolB"/>
</dbReference>
<comment type="catalytic activity">
    <reaction evidence="11">
        <text>DNA(n) + a 2'-deoxyribonucleoside 5'-triphosphate = DNA(n+1) + diphosphate</text>
        <dbReference type="Rhea" id="RHEA:22508"/>
        <dbReference type="Rhea" id="RHEA-COMP:17339"/>
        <dbReference type="Rhea" id="RHEA-COMP:17340"/>
        <dbReference type="ChEBI" id="CHEBI:33019"/>
        <dbReference type="ChEBI" id="CHEBI:61560"/>
        <dbReference type="ChEBI" id="CHEBI:173112"/>
        <dbReference type="EC" id="2.7.7.7"/>
    </reaction>
</comment>
<accession>A0A7W8CYA2</accession>
<dbReference type="InterPro" id="IPR050238">
    <property type="entry name" value="DNA_Rep/Repair_Clamp_Loader"/>
</dbReference>
<evidence type="ECO:0000256" key="10">
    <source>
        <dbReference type="ARBA" id="ARBA00022932"/>
    </source>
</evidence>
<dbReference type="InterPro" id="IPR003593">
    <property type="entry name" value="AAA+_ATPase"/>
</dbReference>
<dbReference type="Gene3D" id="1.10.8.60">
    <property type="match status" value="1"/>
</dbReference>
<dbReference type="SMART" id="SM00382">
    <property type="entry name" value="AAA"/>
    <property type="match status" value="1"/>
</dbReference>
<dbReference type="GO" id="GO:0046872">
    <property type="term" value="F:metal ion binding"/>
    <property type="evidence" value="ECO:0007669"/>
    <property type="project" value="UniProtKB-KW"/>
</dbReference>
<keyword evidence="7" id="KW-0547">Nucleotide-binding</keyword>
<feature type="compositionally biased region" description="Basic and acidic residues" evidence="12">
    <location>
        <begin position="560"/>
        <end position="574"/>
    </location>
</feature>
<dbReference type="SUPFAM" id="SSF52540">
    <property type="entry name" value="P-loop containing nucleoside triphosphate hydrolases"/>
    <property type="match status" value="1"/>
</dbReference>
<keyword evidence="15" id="KW-1185">Reference proteome</keyword>
<comment type="caution">
    <text evidence="14">The sequence shown here is derived from an EMBL/GenBank/DDBJ whole genome shotgun (WGS) entry which is preliminary data.</text>
</comment>
<dbReference type="GO" id="GO:0005524">
    <property type="term" value="F:ATP binding"/>
    <property type="evidence" value="ECO:0007669"/>
    <property type="project" value="UniProtKB-KW"/>
</dbReference>
<keyword evidence="8" id="KW-0862">Zinc</keyword>
<dbReference type="InterPro" id="IPR001270">
    <property type="entry name" value="ClpA/B"/>
</dbReference>
<evidence type="ECO:0000256" key="9">
    <source>
        <dbReference type="ARBA" id="ARBA00022840"/>
    </source>
</evidence>
<dbReference type="PANTHER" id="PTHR11669">
    <property type="entry name" value="REPLICATION FACTOR C / DNA POLYMERASE III GAMMA-TAU SUBUNIT"/>
    <property type="match status" value="1"/>
</dbReference>
<feature type="region of interest" description="Disordered" evidence="12">
    <location>
        <begin position="367"/>
        <end position="420"/>
    </location>
</feature>
<keyword evidence="5" id="KW-0235">DNA replication</keyword>
<keyword evidence="10" id="KW-0239">DNA-directed DNA polymerase</keyword>
<feature type="compositionally biased region" description="Basic and acidic residues" evidence="12">
    <location>
        <begin position="382"/>
        <end position="396"/>
    </location>
</feature>
<dbReference type="NCBIfam" id="TIGR02397">
    <property type="entry name" value="dnaX_nterm"/>
    <property type="match status" value="1"/>
</dbReference>
<dbReference type="Pfam" id="PF22608">
    <property type="entry name" value="DNAX_ATPase_lid"/>
    <property type="match status" value="1"/>
</dbReference>
<evidence type="ECO:0000259" key="13">
    <source>
        <dbReference type="SMART" id="SM00382"/>
    </source>
</evidence>
<dbReference type="InterPro" id="IPR008921">
    <property type="entry name" value="DNA_pol3_clamp-load_cplx_C"/>
</dbReference>
<keyword evidence="9" id="KW-0067">ATP-binding</keyword>
<dbReference type="PRINTS" id="PR00300">
    <property type="entry name" value="CLPPROTEASEA"/>
</dbReference>
<organism evidence="14 15">
    <name type="scientific">Catenisphaera adipataccumulans</name>
    <dbReference type="NCBI Taxonomy" id="700500"/>
    <lineage>
        <taxon>Bacteria</taxon>
        <taxon>Bacillati</taxon>
        <taxon>Bacillota</taxon>
        <taxon>Erysipelotrichia</taxon>
        <taxon>Erysipelotrichales</taxon>
        <taxon>Erysipelotrichaceae</taxon>
        <taxon>Catenisphaera</taxon>
    </lineage>
</organism>
<dbReference type="CDD" id="cd00009">
    <property type="entry name" value="AAA"/>
    <property type="match status" value="1"/>
</dbReference>
<evidence type="ECO:0000256" key="8">
    <source>
        <dbReference type="ARBA" id="ARBA00022833"/>
    </source>
</evidence>
<evidence type="ECO:0000256" key="3">
    <source>
        <dbReference type="ARBA" id="ARBA00022679"/>
    </source>
</evidence>
<evidence type="ECO:0000256" key="4">
    <source>
        <dbReference type="ARBA" id="ARBA00022695"/>
    </source>
</evidence>